<dbReference type="AlphaFoldDB" id="A0A6M3JIX5"/>
<gene>
    <name evidence="1" type="ORF">MM415A05690_0004</name>
</gene>
<sequence length="116" mass="13196">MSKSEEAFRAYAIERYCACESYPEPNNQACICGAQQGHCPVHCGFRPDKPPHAPLEWSGWRACCAWHQRELRRMQVEEQEDGRKAACLPEITAARLEARHRIRAGMLIEAAEELKG</sequence>
<protein>
    <submittedName>
        <fullName evidence="1">Uncharacterized protein</fullName>
    </submittedName>
</protein>
<name>A0A6M3JIX5_9ZZZZ</name>
<reference evidence="1" key="1">
    <citation type="submission" date="2020-03" db="EMBL/GenBank/DDBJ databases">
        <title>The deep terrestrial virosphere.</title>
        <authorList>
            <person name="Holmfeldt K."/>
            <person name="Nilsson E."/>
            <person name="Simone D."/>
            <person name="Lopez-Fernandez M."/>
            <person name="Wu X."/>
            <person name="de Brujin I."/>
            <person name="Lundin D."/>
            <person name="Andersson A."/>
            <person name="Bertilsson S."/>
            <person name="Dopson M."/>
        </authorList>
    </citation>
    <scope>NUCLEOTIDE SEQUENCE</scope>
    <source>
        <strain evidence="1">MM415A05690</strain>
    </source>
</reference>
<dbReference type="EMBL" id="MT141650">
    <property type="protein sequence ID" value="QJA68797.1"/>
    <property type="molecule type" value="Genomic_DNA"/>
</dbReference>
<accession>A0A6M3JIX5</accession>
<organism evidence="1">
    <name type="scientific">viral metagenome</name>
    <dbReference type="NCBI Taxonomy" id="1070528"/>
    <lineage>
        <taxon>unclassified sequences</taxon>
        <taxon>metagenomes</taxon>
        <taxon>organismal metagenomes</taxon>
    </lineage>
</organism>
<proteinExistence type="predicted"/>
<evidence type="ECO:0000313" key="1">
    <source>
        <dbReference type="EMBL" id="QJA68797.1"/>
    </source>
</evidence>